<protein>
    <recommendedName>
        <fullName evidence="6">Constitutive coactivator of PPAR-gamma-like protein 1</fullName>
    </recommendedName>
</protein>
<dbReference type="KEGG" id="phu:Phum_PHUM576970"/>
<dbReference type="CTD" id="8239550"/>
<organism>
    <name type="scientific">Pediculus humanus subsp. corporis</name>
    <name type="common">Body louse</name>
    <dbReference type="NCBI Taxonomy" id="121224"/>
    <lineage>
        <taxon>Eukaryota</taxon>
        <taxon>Metazoa</taxon>
        <taxon>Ecdysozoa</taxon>
        <taxon>Arthropoda</taxon>
        <taxon>Hexapoda</taxon>
        <taxon>Insecta</taxon>
        <taxon>Pterygota</taxon>
        <taxon>Neoptera</taxon>
        <taxon>Paraneoptera</taxon>
        <taxon>Psocodea</taxon>
        <taxon>Troctomorpha</taxon>
        <taxon>Phthiraptera</taxon>
        <taxon>Anoplura</taxon>
        <taxon>Pediculidae</taxon>
        <taxon>Pediculus</taxon>
    </lineage>
</organism>
<dbReference type="InterPro" id="IPR026784">
    <property type="entry name" value="Coact_PPARg"/>
</dbReference>
<evidence type="ECO:0000313" key="3">
    <source>
        <dbReference type="EMBL" id="EEB19475.1"/>
    </source>
</evidence>
<dbReference type="AlphaFoldDB" id="E0W1G9"/>
<keyword evidence="5" id="KW-1185">Reference proteome</keyword>
<dbReference type="RefSeq" id="XP_002432213.1">
    <property type="nucleotide sequence ID" value="XM_002432168.1"/>
</dbReference>
<dbReference type="EMBL" id="AAZO01007018">
    <property type="status" value="NOT_ANNOTATED_CDS"/>
    <property type="molecule type" value="Genomic_DNA"/>
</dbReference>
<gene>
    <name evidence="4" type="primary">8239550</name>
    <name evidence="3" type="ORF">Phum_PHUM576970</name>
</gene>
<dbReference type="CDD" id="cd18672">
    <property type="entry name" value="PIN_FAM120B-like"/>
    <property type="match status" value="1"/>
</dbReference>
<feature type="region of interest" description="Disordered" evidence="2">
    <location>
        <begin position="871"/>
        <end position="928"/>
    </location>
</feature>
<dbReference type="HOGENOM" id="CLU_008339_1_0_1"/>
<dbReference type="eggNOG" id="ENOG502QQNQ">
    <property type="taxonomic scope" value="Eukaryota"/>
</dbReference>
<dbReference type="GO" id="GO:0005634">
    <property type="term" value="C:nucleus"/>
    <property type="evidence" value="ECO:0007669"/>
    <property type="project" value="TreeGrafter"/>
</dbReference>
<dbReference type="GeneID" id="8239550"/>
<reference evidence="3" key="1">
    <citation type="submission" date="2007-04" db="EMBL/GenBank/DDBJ databases">
        <title>Annotation of Pediculus humanus corporis strain USDA.</title>
        <authorList>
            <person name="Kirkness E."/>
            <person name="Hannick L."/>
            <person name="Hass B."/>
            <person name="Bruggner R."/>
            <person name="Lawson D."/>
            <person name="Bidwell S."/>
            <person name="Joardar V."/>
            <person name="Caler E."/>
            <person name="Walenz B."/>
            <person name="Inman J."/>
            <person name="Schobel S."/>
            <person name="Galinsky K."/>
            <person name="Amedeo P."/>
            <person name="Strausberg R."/>
        </authorList>
    </citation>
    <scope>NUCLEOTIDE SEQUENCE</scope>
    <source>
        <strain evidence="3">USDA</strain>
    </source>
</reference>
<sequence length="947" mass="106730">MGVQNLQNFLEAEHVEGGAVSVELLKIARSFSRPNKQNRNKPNSKKLFLVLDAECCLDRLYGGYFSDWTCGGQWNRMFQYLSHLIVSCQKGNIELTVAFNGALEPQRLNEWTQKQLKNKVKANLVLRHIQNKGTPPPKVWWIPPVGLVTALRMVLRYCNVPVICSMDDHHQEVLAYCRENNLHGIVGDDAEYIVFDPPRYFSAANLKLTLKGLIETKEFLISQLAKGLELTSEKLCILAALLGNYLLSEEQLSQFHKKIGVSPSKNPLDQTIRKVAAYVKTLENTENLEALAVEIFGPGNSNVQKRRQAFVESVQYYLNGTKDGFLKYRPRKNVKNKMQMQKIDEKKKIPGSEQGDDNDEVDSSKFASETVESEAGSVAAYKRATALAQPVKFNSVMAEPEMDKTKNETDRKKGFESEETFLNGNNGTAASSPPKSSTNIINSNVLKQAKIPPVPPEVLRTACERHQKGLMSPLIYQILTQGEIKLPVLIEEDTSREWQSIHSVYKPIRQNVYAILFNLHHRMFLANKDNKENGNNDQAANNSPEILIREWVCTAVNQYTEPDIVKAEPVGWAVPTVQRLWFAGTVDEMRRKLRAFLTCMKSDRTFMVCPSYVPQHLIIMACVLRYLIQVKPPILRRQELDAFIVTAFSPDLMNAEFTQDLQLQLVSSRAVQLASLFMQGVEMALLVNDACGAPIPWLLCCPWLYFDGKLFHNILAKTDLVKSLHELCNHSLDMQVKVERMRYAILENLNVQYARRRIPAMPGVQYPTVSNIPPAGLHPADLDVSRRLNPRGPPRRPIPSRGGQLEVAGIVVGNWGPNYSLSRPRMPTSQVPVLEEMRRFNRGNYHSDKLVFANYCPTGVPVKGLYKKRLGPGIKKNKNKKLEKKKETTRGRSGADENTNIEKMGDTLGTSSSEEAVEQFEDASTNEIENKVAAVSLERGQGDHAVD</sequence>
<comment type="similarity">
    <text evidence="1">Belongs to the constitutive coactivator of PPAR-gamma family.</text>
</comment>
<reference evidence="3" key="2">
    <citation type="submission" date="2007-04" db="EMBL/GenBank/DDBJ databases">
        <title>The genome of the human body louse.</title>
        <authorList>
            <consortium name="The Human Body Louse Genome Consortium"/>
            <person name="Kirkness E."/>
            <person name="Walenz B."/>
            <person name="Hass B."/>
            <person name="Bruggner R."/>
            <person name="Strausberg R."/>
        </authorList>
    </citation>
    <scope>NUCLEOTIDE SEQUENCE</scope>
    <source>
        <strain evidence="3">USDA</strain>
    </source>
</reference>
<dbReference type="InterPro" id="IPR029060">
    <property type="entry name" value="PIN-like_dom_sf"/>
</dbReference>
<reference evidence="4" key="3">
    <citation type="submission" date="2020-05" db="UniProtKB">
        <authorList>
            <consortium name="EnsemblMetazoa"/>
        </authorList>
    </citation>
    <scope>IDENTIFICATION</scope>
    <source>
        <strain evidence="4">USDA</strain>
    </source>
</reference>
<dbReference type="Gene3D" id="3.40.50.1010">
    <property type="entry name" value="5'-nuclease"/>
    <property type="match status" value="1"/>
</dbReference>
<feature type="region of interest" description="Disordered" evidence="2">
    <location>
        <begin position="400"/>
        <end position="437"/>
    </location>
</feature>
<dbReference type="OMA" id="YILSPQY"/>
<evidence type="ECO:0008006" key="6">
    <source>
        <dbReference type="Google" id="ProtNLM"/>
    </source>
</evidence>
<dbReference type="PANTHER" id="PTHR15976:SF16">
    <property type="entry name" value="ASTEROID DOMAIN-CONTAINING PROTEIN"/>
    <property type="match status" value="1"/>
</dbReference>
<evidence type="ECO:0000256" key="2">
    <source>
        <dbReference type="SAM" id="MobiDB-lite"/>
    </source>
</evidence>
<dbReference type="SUPFAM" id="SSF88723">
    <property type="entry name" value="PIN domain-like"/>
    <property type="match status" value="1"/>
</dbReference>
<proteinExistence type="inferred from homology"/>
<evidence type="ECO:0000313" key="4">
    <source>
        <dbReference type="EnsemblMetazoa" id="PHUM576970-PA"/>
    </source>
</evidence>
<dbReference type="Proteomes" id="UP000009046">
    <property type="component" value="Unassembled WGS sequence"/>
</dbReference>
<dbReference type="FunFam" id="3.40.50.1010:FF:000009">
    <property type="entry name" value="Constitutive coactivator of PPAR-gamma-like protein 1"/>
    <property type="match status" value="1"/>
</dbReference>
<dbReference type="VEuPathDB" id="VectorBase:PHUM576970"/>
<feature type="compositionally biased region" description="Basic residues" evidence="2">
    <location>
        <begin position="871"/>
        <end position="883"/>
    </location>
</feature>
<dbReference type="InParanoid" id="E0W1G9"/>
<evidence type="ECO:0000313" key="5">
    <source>
        <dbReference type="Proteomes" id="UP000009046"/>
    </source>
</evidence>
<dbReference type="EMBL" id="DS235870">
    <property type="protein sequence ID" value="EEB19475.1"/>
    <property type="molecule type" value="Genomic_DNA"/>
</dbReference>
<dbReference type="EnsemblMetazoa" id="PHUM576970-RA">
    <property type="protein sequence ID" value="PHUM576970-PA"/>
    <property type="gene ID" value="PHUM576970"/>
</dbReference>
<feature type="compositionally biased region" description="Basic and acidic residues" evidence="2">
    <location>
        <begin position="401"/>
        <end position="416"/>
    </location>
</feature>
<dbReference type="PANTHER" id="PTHR15976">
    <property type="entry name" value="CONSTITUTIVE COACTIVATOR OF PEROXISOME PROLIFERATOR-ACTIVATED RECEPTOR GAMMA"/>
    <property type="match status" value="1"/>
</dbReference>
<dbReference type="STRING" id="121224.E0W1G9"/>
<accession>E0W1G9</accession>
<feature type="compositionally biased region" description="Basic and acidic residues" evidence="2">
    <location>
        <begin position="884"/>
        <end position="895"/>
    </location>
</feature>
<feature type="compositionally biased region" description="Polar residues" evidence="2">
    <location>
        <begin position="420"/>
        <end position="437"/>
    </location>
</feature>
<name>E0W1G9_PEDHC</name>
<evidence type="ECO:0000256" key="1">
    <source>
        <dbReference type="ARBA" id="ARBA00009495"/>
    </source>
</evidence>
<feature type="region of interest" description="Disordered" evidence="2">
    <location>
        <begin position="336"/>
        <end position="369"/>
    </location>
</feature>
<dbReference type="OrthoDB" id="10061469at2759"/>